<protein>
    <submittedName>
        <fullName evidence="6">Tetratricopeptide repeat (TPR)-like superfamily protein</fullName>
    </submittedName>
</protein>
<dbReference type="InterPro" id="IPR046849">
    <property type="entry name" value="E2_motif"/>
</dbReference>
<dbReference type="SUPFAM" id="SSF48452">
    <property type="entry name" value="TPR-like"/>
    <property type="match status" value="1"/>
</dbReference>
<feature type="repeat" description="PPR" evidence="3">
    <location>
        <begin position="334"/>
        <end position="368"/>
    </location>
</feature>
<dbReference type="InterPro" id="IPR002885">
    <property type="entry name" value="PPR_rpt"/>
</dbReference>
<dbReference type="STRING" id="35608.A0A2U1N808"/>
<feature type="domain" description="DYW" evidence="5">
    <location>
        <begin position="1164"/>
        <end position="1257"/>
    </location>
</feature>
<feature type="repeat" description="PPR" evidence="3">
    <location>
        <begin position="202"/>
        <end position="236"/>
    </location>
</feature>
<dbReference type="GO" id="GO:0003723">
    <property type="term" value="F:RNA binding"/>
    <property type="evidence" value="ECO:0007669"/>
    <property type="project" value="InterPro"/>
</dbReference>
<dbReference type="PANTHER" id="PTHR47926">
    <property type="entry name" value="PENTATRICOPEPTIDE REPEAT-CONTAINING PROTEIN"/>
    <property type="match status" value="1"/>
</dbReference>
<dbReference type="PROSITE" id="PS51375">
    <property type="entry name" value="PPR"/>
    <property type="match status" value="8"/>
</dbReference>
<feature type="repeat" description="PPR" evidence="3">
    <location>
        <begin position="436"/>
        <end position="470"/>
    </location>
</feature>
<feature type="compositionally biased region" description="Polar residues" evidence="4">
    <location>
        <begin position="1"/>
        <end position="15"/>
    </location>
</feature>
<gene>
    <name evidence="6" type="ORF">CTI12_AA297050</name>
</gene>
<evidence type="ECO:0000256" key="4">
    <source>
        <dbReference type="SAM" id="MobiDB-lite"/>
    </source>
</evidence>
<feature type="domain" description="DYW" evidence="5">
    <location>
        <begin position="651"/>
        <end position="719"/>
    </location>
</feature>
<dbReference type="Proteomes" id="UP000245207">
    <property type="component" value="Unassembled WGS sequence"/>
</dbReference>
<feature type="repeat" description="PPR" evidence="3">
    <location>
        <begin position="949"/>
        <end position="983"/>
    </location>
</feature>
<dbReference type="Pfam" id="PF01535">
    <property type="entry name" value="PPR"/>
    <property type="match status" value="12"/>
</dbReference>
<dbReference type="InterPro" id="IPR032867">
    <property type="entry name" value="DYW_dom"/>
</dbReference>
<dbReference type="FunFam" id="1.25.40.10:FF:002148">
    <property type="entry name" value="Pentatricopeptide repeat-containing protein At2g29760, chloroplastic"/>
    <property type="match status" value="2"/>
</dbReference>
<evidence type="ECO:0000313" key="6">
    <source>
        <dbReference type="EMBL" id="PWA69612.1"/>
    </source>
</evidence>
<keyword evidence="7" id="KW-1185">Reference proteome</keyword>
<name>A0A2U1N808_ARTAN</name>
<feature type="repeat" description="PPR" evidence="3">
    <location>
        <begin position="100"/>
        <end position="134"/>
    </location>
</feature>
<evidence type="ECO:0000313" key="7">
    <source>
        <dbReference type="Proteomes" id="UP000245207"/>
    </source>
</evidence>
<dbReference type="InterPro" id="IPR046848">
    <property type="entry name" value="E_motif"/>
</dbReference>
<organism evidence="6 7">
    <name type="scientific">Artemisia annua</name>
    <name type="common">Sweet wormwood</name>
    <dbReference type="NCBI Taxonomy" id="35608"/>
    <lineage>
        <taxon>Eukaryota</taxon>
        <taxon>Viridiplantae</taxon>
        <taxon>Streptophyta</taxon>
        <taxon>Embryophyta</taxon>
        <taxon>Tracheophyta</taxon>
        <taxon>Spermatophyta</taxon>
        <taxon>Magnoliopsida</taxon>
        <taxon>eudicotyledons</taxon>
        <taxon>Gunneridae</taxon>
        <taxon>Pentapetalae</taxon>
        <taxon>asterids</taxon>
        <taxon>campanulids</taxon>
        <taxon>Asterales</taxon>
        <taxon>Asteraceae</taxon>
        <taxon>Asteroideae</taxon>
        <taxon>Anthemideae</taxon>
        <taxon>Artemisiinae</taxon>
        <taxon>Artemisia</taxon>
    </lineage>
</organism>
<dbReference type="GO" id="GO:0008270">
    <property type="term" value="F:zinc ion binding"/>
    <property type="evidence" value="ECO:0007669"/>
    <property type="project" value="InterPro"/>
</dbReference>
<dbReference type="GO" id="GO:0009451">
    <property type="term" value="P:RNA modification"/>
    <property type="evidence" value="ECO:0007669"/>
    <property type="project" value="InterPro"/>
</dbReference>
<dbReference type="Pfam" id="PF20430">
    <property type="entry name" value="Eplus_motif"/>
    <property type="match status" value="2"/>
</dbReference>
<dbReference type="InterPro" id="IPR046960">
    <property type="entry name" value="PPR_At4g14850-like_plant"/>
</dbReference>
<dbReference type="InterPro" id="IPR011990">
    <property type="entry name" value="TPR-like_helical_dom_sf"/>
</dbReference>
<feature type="repeat" description="PPR" evidence="3">
    <location>
        <begin position="847"/>
        <end position="881"/>
    </location>
</feature>
<evidence type="ECO:0000256" key="3">
    <source>
        <dbReference type="PROSITE-ProRule" id="PRU00708"/>
    </source>
</evidence>
<feature type="region of interest" description="Disordered" evidence="4">
    <location>
        <begin position="1"/>
        <end position="24"/>
    </location>
</feature>
<feature type="repeat" description="PPR" evidence="3">
    <location>
        <begin position="272"/>
        <end position="306"/>
    </location>
</feature>
<dbReference type="Pfam" id="PF14432">
    <property type="entry name" value="DYW_deaminase"/>
    <property type="match status" value="2"/>
</dbReference>
<comment type="caution">
    <text evidence="6">The sequence shown here is derived from an EMBL/GenBank/DDBJ whole genome shotgun (WGS) entry which is preliminary data.</text>
</comment>
<keyword evidence="2" id="KW-0677">Repeat</keyword>
<dbReference type="AlphaFoldDB" id="A0A2U1N808"/>
<evidence type="ECO:0000256" key="2">
    <source>
        <dbReference type="ARBA" id="ARBA00022737"/>
    </source>
</evidence>
<dbReference type="FunFam" id="1.25.40.10:FF:000348">
    <property type="entry name" value="Pentatricopeptide repeat-containing protein chloroplastic"/>
    <property type="match status" value="2"/>
</dbReference>
<dbReference type="Gene3D" id="1.25.40.10">
    <property type="entry name" value="Tetratricopeptide repeat domain"/>
    <property type="match status" value="7"/>
</dbReference>
<dbReference type="PANTHER" id="PTHR47926:SF452">
    <property type="entry name" value="PENTATRICOPEPTIDE REPEAT-CONTAINING PROTEIN"/>
    <property type="match status" value="1"/>
</dbReference>
<dbReference type="EMBL" id="PKPP01003401">
    <property type="protein sequence ID" value="PWA69612.1"/>
    <property type="molecule type" value="Genomic_DNA"/>
</dbReference>
<proteinExistence type="inferred from homology"/>
<dbReference type="Pfam" id="PF13041">
    <property type="entry name" value="PPR_2"/>
    <property type="match status" value="3"/>
</dbReference>
<sequence length="1257" mass="139942">MTTPIIPITSFSPQHRVSPPTPPTSITVNNDRYFSTHPTILLLNQCSNPKQLKQIHAQMLRNGLFFDPFSASTLVSAFALSDFGEIGYAHNVFDEIAKPNVYSWNVLIRAYASSEEAIESVLLFKRMICGGEVLPNKFTFPFVIKACAEMLDVRLGEVVHGMVVKMSLGSDVYVLNSLIHFYSSCGCLDLAYRVFVNMRVRDVVSWNSMITGFAHGGCADEALELFREMQGGSLKPDKVTMMSVLTACTKKLDLENGRWVHSNIEWNGLGGSLKLNNALLDMYTKCGSLEDAKTLFEKMREKDIVSWTTMLVGYAKSGDYVTARKHFDMMPSQDIAAWNALISACEQNGNPKEALAIFNELKVSNKAVPDEVTLVSTLSACAQVGAMDVGGWIHVYIKKHNLKLSCHLATSLIDMYSKCGDLNKALEVFSSVDNKDVFVWSAMIAGLAMHGHGRDAIDLFSKMQESNIRPNGVTFTNLLSACSHTGLVKEGQDFFKKMEPVYGITPGIKHYACMVDMLGRAGHLEEAIELIKTMPMPPLASVWGALLGACKLHLNEKVAEQASARLLELEPWNHGAYVLLSNIYAKLEKWDKVAKLRKRMKDVGLKKEPGCSSIEVDGSFHEFIVGDNTHPQSKRIYSKLNEVFEKIKLIGYEPNRSQVLQCVEEEDMQEQALHLHSEKLAVAFGLISLKKGQPIRVMKNLRVCGDCHTVAKLISKGTAHVKTIGSRNGGCADEALELFREMQGGSLKPDKVTMMSVLTACTKKLDLENGRWVHSNIERNGLGGSLKLNNALLDMYTKCGSLEDAKTLFEKMREKDIVSWTTMLVGYAKSGDYVTARKHFEMMPSQDIAAWNALISACEQSGNPKEALAIFNELKVSNKAVPDEVTLVSTLSACAQVGAMDVGGWIHLYIKKHNLKLSCHLATSLIDMYSKCGDLNKALEVFSSVDNKDVFVWSAMIAGLAMHGHGRDAIDLFRKMQESNIRPNGVTFTNLLSACSHTGLVKEGQEFFKRMEPVYGIIPGVKHYACMVDMLGRAGHLEEAIELIKTMPVAPLASVWGALLGACKLHLNEEVAEQASARLLELEPWNHGAYVLLSNIYAKLEKWDKVAKLRKRMKDVGLKKEPGCSSIEVDGSFHEFIVGDNTHPQSKKIYSKLNELFEKIKLIGYEPNRSQVLQCVEEEDMQEQVLHLHSEKLAIAFGLISLEKGQPIRVMKNLRVCGDCHTVAKLISKVYDKEILLRDRYRFHHFKAGDCSCNDYW</sequence>
<dbReference type="NCBIfam" id="TIGR00756">
    <property type="entry name" value="PPR"/>
    <property type="match status" value="7"/>
</dbReference>
<dbReference type="OrthoDB" id="185373at2759"/>
<comment type="similarity">
    <text evidence="1">Belongs to the PPR family. PCMP-H subfamily.</text>
</comment>
<reference evidence="6 7" key="1">
    <citation type="journal article" date="2018" name="Mol. Plant">
        <title>The genome of Artemisia annua provides insight into the evolution of Asteraceae family and artemisinin biosynthesis.</title>
        <authorList>
            <person name="Shen Q."/>
            <person name="Zhang L."/>
            <person name="Liao Z."/>
            <person name="Wang S."/>
            <person name="Yan T."/>
            <person name="Shi P."/>
            <person name="Liu M."/>
            <person name="Fu X."/>
            <person name="Pan Q."/>
            <person name="Wang Y."/>
            <person name="Lv Z."/>
            <person name="Lu X."/>
            <person name="Zhang F."/>
            <person name="Jiang W."/>
            <person name="Ma Y."/>
            <person name="Chen M."/>
            <person name="Hao X."/>
            <person name="Li L."/>
            <person name="Tang Y."/>
            <person name="Lv G."/>
            <person name="Zhou Y."/>
            <person name="Sun X."/>
            <person name="Brodelius P.E."/>
            <person name="Rose J.K.C."/>
            <person name="Tang K."/>
        </authorList>
    </citation>
    <scope>NUCLEOTIDE SEQUENCE [LARGE SCALE GENOMIC DNA]</scope>
    <source>
        <strain evidence="7">cv. Huhao1</strain>
        <tissue evidence="6">Leaf</tissue>
    </source>
</reference>
<dbReference type="Pfam" id="PF20431">
    <property type="entry name" value="E_motif"/>
    <property type="match status" value="2"/>
</dbReference>
<dbReference type="FunFam" id="1.25.40.10:FF:000470">
    <property type="entry name" value="Pentatricopeptide repeat-containing protein At5g66520"/>
    <property type="match status" value="1"/>
</dbReference>
<accession>A0A2U1N808</accession>
<feature type="repeat" description="PPR" evidence="3">
    <location>
        <begin position="785"/>
        <end position="819"/>
    </location>
</feature>
<evidence type="ECO:0000256" key="1">
    <source>
        <dbReference type="ARBA" id="ARBA00006643"/>
    </source>
</evidence>
<evidence type="ECO:0000259" key="5">
    <source>
        <dbReference type="Pfam" id="PF14432"/>
    </source>
</evidence>